<dbReference type="RefSeq" id="WP_282198465.1">
    <property type="nucleotide sequence ID" value="NZ_BOQE01000001.1"/>
</dbReference>
<dbReference type="Proteomes" id="UP001057291">
    <property type="component" value="Unassembled WGS sequence"/>
</dbReference>
<comment type="caution">
    <text evidence="1">The sequence shown here is derived from an EMBL/GenBank/DDBJ whole genome shotgun (WGS) entry which is preliminary data.</text>
</comment>
<name>A0AAV4LBS7_9BACL</name>
<evidence type="ECO:0000313" key="1">
    <source>
        <dbReference type="EMBL" id="GIM45248.1"/>
    </source>
</evidence>
<dbReference type="AlphaFoldDB" id="A0AAV4LBS7"/>
<keyword evidence="2" id="KW-1185">Reference proteome</keyword>
<accession>A0AAV4LBS7</accession>
<protein>
    <submittedName>
        <fullName evidence="1">Uncharacterized protein</fullName>
    </submittedName>
</protein>
<organism evidence="1 2">
    <name type="scientific">Collibacillus ludicampi</name>
    <dbReference type="NCBI Taxonomy" id="2771369"/>
    <lineage>
        <taxon>Bacteria</taxon>
        <taxon>Bacillati</taxon>
        <taxon>Bacillota</taxon>
        <taxon>Bacilli</taxon>
        <taxon>Bacillales</taxon>
        <taxon>Alicyclobacillaceae</taxon>
        <taxon>Collibacillus</taxon>
    </lineage>
</organism>
<dbReference type="EMBL" id="BOQE01000001">
    <property type="protein sequence ID" value="GIM45248.1"/>
    <property type="molecule type" value="Genomic_DNA"/>
</dbReference>
<gene>
    <name evidence="1" type="ORF">DNHGIG_07970</name>
</gene>
<evidence type="ECO:0000313" key="2">
    <source>
        <dbReference type="Proteomes" id="UP001057291"/>
    </source>
</evidence>
<sequence>MSQIPNSQVAEQYVLNAYPCIQAWMNFVNQVSPNIFNFDSTSCSQIALISQSAMKTIDWILMNEPKAKVIRVSRMLCDLYETAWHMWVSFSAQSNNASGTRSLVLTSTALLRLGNFATWDNALNNSPAFSPPTLFNTILGGVTL</sequence>
<reference evidence="1" key="1">
    <citation type="journal article" date="2023" name="Int. J. Syst. Evol. Microbiol.">
        <title>Collibacillus ludicampi gen. nov., sp. nov., a new soil bacterium of the family Alicyclobacillaceae.</title>
        <authorList>
            <person name="Jojima T."/>
            <person name="Ioku Y."/>
            <person name="Fukuta Y."/>
            <person name="Shirasaka N."/>
            <person name="Matsumura Y."/>
            <person name="Mori M."/>
        </authorList>
    </citation>
    <scope>NUCLEOTIDE SEQUENCE</scope>
    <source>
        <strain evidence="1">TP075</strain>
    </source>
</reference>
<proteinExistence type="predicted"/>